<proteinExistence type="predicted"/>
<name>A0A4D7JMZ8_9BACT</name>
<evidence type="ECO:0000256" key="1">
    <source>
        <dbReference type="SAM" id="MobiDB-lite"/>
    </source>
</evidence>
<dbReference type="OrthoDB" id="1466969at2"/>
<dbReference type="KEGG" id="fpf:DCC35_16485"/>
<protein>
    <submittedName>
        <fullName evidence="2">DUF4290 domain-containing protein</fullName>
    </submittedName>
</protein>
<dbReference type="AlphaFoldDB" id="A0A4D7JMZ8"/>
<gene>
    <name evidence="2" type="ORF">DCC35_16485</name>
</gene>
<dbReference type="Pfam" id="PF14123">
    <property type="entry name" value="DUF4290"/>
    <property type="match status" value="1"/>
</dbReference>
<organism evidence="2 3">
    <name type="scientific">Mangrovivirga cuniculi</name>
    <dbReference type="NCBI Taxonomy" id="2715131"/>
    <lineage>
        <taxon>Bacteria</taxon>
        <taxon>Pseudomonadati</taxon>
        <taxon>Bacteroidota</taxon>
        <taxon>Cytophagia</taxon>
        <taxon>Cytophagales</taxon>
        <taxon>Mangrovivirgaceae</taxon>
        <taxon>Mangrovivirga</taxon>
    </lineage>
</organism>
<dbReference type="EMBL" id="CP028923">
    <property type="protein sequence ID" value="QCK16223.1"/>
    <property type="molecule type" value="Genomic_DNA"/>
</dbReference>
<dbReference type="Proteomes" id="UP000298616">
    <property type="component" value="Chromosome"/>
</dbReference>
<dbReference type="RefSeq" id="WP_137091818.1">
    <property type="nucleotide sequence ID" value="NZ_CP028923.1"/>
</dbReference>
<sequence>MDYNTQRNHLILREYGRNVQKLVDYITHEVDDKDQRTRYAKALIEMMKQIIPDLKDTKENLQKLWDDLFIISKFQLDVDSPFPKPSPDTLEKKPRKVEYNQHNHMRYRHYGVNIELLIKEAMEMEDQQQQTEAVVYIARLMKTFYMTWNKDNIEDNVLIEQIEKLAGGKLEVDRDAILGKNLINPLYRDKENRPSSSKGGKGGGKKKKRKY</sequence>
<dbReference type="InterPro" id="IPR025632">
    <property type="entry name" value="DUF4290"/>
</dbReference>
<reference evidence="2 3" key="1">
    <citation type="submission" date="2018-04" db="EMBL/GenBank/DDBJ databases">
        <title>Complete genome uncultured novel isolate.</title>
        <authorList>
            <person name="Merlino G."/>
        </authorList>
    </citation>
    <scope>NUCLEOTIDE SEQUENCE [LARGE SCALE GENOMIC DNA]</scope>
    <source>
        <strain evidence="3">R1DC9</strain>
    </source>
</reference>
<evidence type="ECO:0000313" key="2">
    <source>
        <dbReference type="EMBL" id="QCK16223.1"/>
    </source>
</evidence>
<accession>A0A4D7JMZ8</accession>
<feature type="region of interest" description="Disordered" evidence="1">
    <location>
        <begin position="186"/>
        <end position="211"/>
    </location>
</feature>
<evidence type="ECO:0000313" key="3">
    <source>
        <dbReference type="Proteomes" id="UP000298616"/>
    </source>
</evidence>
<keyword evidence="3" id="KW-1185">Reference proteome</keyword>